<sequence length="747" mass="80578">MPAQFKTRPRALVSALTCSVFLTPLLASAETAPAPASAAADQPAPSADVQATLPTINVKSTAPSDMQVKRSPSYKFTAPLLDTPRSVTVIPEQLIKEKNVTSFADALRSVPGITFLGGDAAANPSADRPVIRGFESRNSIFVDGMRDSGLQNRETFAVEQISVIKGPDSVYAGRGSVGGSIDIVTKTPKNDDFINSSIGFGTDGYKRATVDANRKINDTTAVRLNVMGHDANQAGRNDVYNKRWGVAPSIVFGLNTPTTVTVSYYHMNSYDMPDFSVPFRSTGGTPVPTDRGQFFGLNTRDYRYGQTDTAQVRVEHKINEDWKLKNTTMFGRSTLDYVATNPQILASNPNMLGLQAKSGKYALNGFSNQTEVTGSASLFGMKHTMTAGVEFSHEQARYEGYLVSDSAGNNIRSGGPCSVAGNCTPLTGGWNPNMPWTGSIVLNGDKGFPGPTTNTRTDTVSAYIFDTVKLSERWQFNTGLRFDRYDTTGKQAGVADLSNTSNLFSYQFGLVFKPVTNVSLYASYGTSSNPPGSNGGLGGGTDQITATNQDLAPERSRNIEIGAKWDVLQDQLSLTSALFQTEKTNARVSDGLGHTVNAGKQRVRGFEFGFAGNVTPKWHVFGGYSYLNAITTDAGPGSPGASGLPMVMVPKHNFTLWTSYDVMPKLTLGAGATVMSQTYASVSATTKKWTPGYARFDAAATWRVNKTMDVQLNVQNLFDKKYYASAYPIYATWAPGRSAMVTLNFYQ</sequence>
<evidence type="ECO:0000256" key="16">
    <source>
        <dbReference type="SAM" id="SignalP"/>
    </source>
</evidence>
<dbReference type="InterPro" id="IPR037066">
    <property type="entry name" value="Plug_dom_sf"/>
</dbReference>
<feature type="domain" description="TonB-dependent receptor plug" evidence="18">
    <location>
        <begin position="80"/>
        <end position="179"/>
    </location>
</feature>
<evidence type="ECO:0000256" key="9">
    <source>
        <dbReference type="ARBA" id="ARBA00023065"/>
    </source>
</evidence>
<dbReference type="PANTHER" id="PTHR32552">
    <property type="entry name" value="FERRICHROME IRON RECEPTOR-RELATED"/>
    <property type="match status" value="1"/>
</dbReference>
<keyword evidence="3 14" id="KW-0813">Transport</keyword>
<dbReference type="PANTHER" id="PTHR32552:SF89">
    <property type="entry name" value="CATECHOLATE SIDEROPHORE RECEPTOR FIU"/>
    <property type="match status" value="1"/>
</dbReference>
<evidence type="ECO:0000256" key="3">
    <source>
        <dbReference type="ARBA" id="ARBA00022448"/>
    </source>
</evidence>
<evidence type="ECO:0000256" key="14">
    <source>
        <dbReference type="PROSITE-ProRule" id="PRU01360"/>
    </source>
</evidence>
<keyword evidence="10 15" id="KW-0798">TonB box</keyword>
<evidence type="ECO:0000256" key="2">
    <source>
        <dbReference type="ARBA" id="ARBA00009810"/>
    </source>
</evidence>
<evidence type="ECO:0000256" key="5">
    <source>
        <dbReference type="ARBA" id="ARBA00022496"/>
    </source>
</evidence>
<dbReference type="GO" id="GO:0009279">
    <property type="term" value="C:cell outer membrane"/>
    <property type="evidence" value="ECO:0007669"/>
    <property type="project" value="UniProtKB-SubCell"/>
</dbReference>
<evidence type="ECO:0000259" key="18">
    <source>
        <dbReference type="Pfam" id="PF07715"/>
    </source>
</evidence>
<evidence type="ECO:0000313" key="19">
    <source>
        <dbReference type="EMBL" id="CAB3964203.1"/>
    </source>
</evidence>
<comment type="similarity">
    <text evidence="2 14 15">Belongs to the TonB-dependent receptor family.</text>
</comment>
<evidence type="ECO:0000256" key="8">
    <source>
        <dbReference type="ARBA" id="ARBA00023004"/>
    </source>
</evidence>
<feature type="chain" id="PRO_5027066956" evidence="16">
    <location>
        <begin position="30"/>
        <end position="747"/>
    </location>
</feature>
<keyword evidence="7 16" id="KW-0732">Signal</keyword>
<dbReference type="EMBL" id="CABWIL020000008">
    <property type="protein sequence ID" value="CAB3964203.1"/>
    <property type="molecule type" value="Genomic_DNA"/>
</dbReference>
<evidence type="ECO:0000256" key="4">
    <source>
        <dbReference type="ARBA" id="ARBA00022452"/>
    </source>
</evidence>
<reference evidence="19 20" key="1">
    <citation type="submission" date="2020-04" db="EMBL/GenBank/DDBJ databases">
        <authorList>
            <person name="Depoorter E."/>
        </authorList>
    </citation>
    <scope>NUCLEOTIDE SEQUENCE [LARGE SCALE GENOMIC DNA]</scope>
    <source>
        <strain evidence="19 20">BCC0217</strain>
    </source>
</reference>
<keyword evidence="9" id="KW-0406">Ion transport</keyword>
<protein>
    <submittedName>
        <fullName evidence="19">TonB-dependent siderophore receptor</fullName>
    </submittedName>
</protein>
<evidence type="ECO:0000313" key="20">
    <source>
        <dbReference type="Proteomes" id="UP000494301"/>
    </source>
</evidence>
<dbReference type="FunFam" id="2.170.130.10:FF:000001">
    <property type="entry name" value="Catecholate siderophore TonB-dependent receptor"/>
    <property type="match status" value="1"/>
</dbReference>
<dbReference type="InterPro" id="IPR012910">
    <property type="entry name" value="Plug_dom"/>
</dbReference>
<keyword evidence="4 14" id="KW-1134">Transmembrane beta strand</keyword>
<evidence type="ECO:0000256" key="7">
    <source>
        <dbReference type="ARBA" id="ARBA00022729"/>
    </source>
</evidence>
<feature type="domain" description="TonB-dependent receptor-like beta-barrel" evidence="17">
    <location>
        <begin position="255"/>
        <end position="717"/>
    </location>
</feature>
<dbReference type="Gene3D" id="2.170.130.10">
    <property type="entry name" value="TonB-dependent receptor, plug domain"/>
    <property type="match status" value="1"/>
</dbReference>
<dbReference type="GO" id="GO:0015891">
    <property type="term" value="P:siderophore transport"/>
    <property type="evidence" value="ECO:0007669"/>
    <property type="project" value="UniProtKB-ARBA"/>
</dbReference>
<keyword evidence="5" id="KW-0410">Iron transport</keyword>
<feature type="signal peptide" evidence="16">
    <location>
        <begin position="1"/>
        <end position="29"/>
    </location>
</feature>
<keyword evidence="11 14" id="KW-0472">Membrane</keyword>
<evidence type="ECO:0000256" key="6">
    <source>
        <dbReference type="ARBA" id="ARBA00022692"/>
    </source>
</evidence>
<dbReference type="SUPFAM" id="SSF56935">
    <property type="entry name" value="Porins"/>
    <property type="match status" value="1"/>
</dbReference>
<dbReference type="CDD" id="cd01347">
    <property type="entry name" value="ligand_gated_channel"/>
    <property type="match status" value="1"/>
</dbReference>
<evidence type="ECO:0000256" key="10">
    <source>
        <dbReference type="ARBA" id="ARBA00023077"/>
    </source>
</evidence>
<evidence type="ECO:0000256" key="12">
    <source>
        <dbReference type="ARBA" id="ARBA00023170"/>
    </source>
</evidence>
<evidence type="ECO:0000256" key="15">
    <source>
        <dbReference type="RuleBase" id="RU003357"/>
    </source>
</evidence>
<accession>A0A6J5IZ84</accession>
<evidence type="ECO:0000256" key="13">
    <source>
        <dbReference type="ARBA" id="ARBA00023237"/>
    </source>
</evidence>
<dbReference type="Pfam" id="PF00593">
    <property type="entry name" value="TonB_dep_Rec_b-barrel"/>
    <property type="match status" value="1"/>
</dbReference>
<dbReference type="InterPro" id="IPR039426">
    <property type="entry name" value="TonB-dep_rcpt-like"/>
</dbReference>
<gene>
    <name evidence="19" type="ORF">BLA3211_02728</name>
</gene>
<name>A0A6J5IZ84_9BURK</name>
<dbReference type="InterPro" id="IPR036942">
    <property type="entry name" value="Beta-barrel_TonB_sf"/>
</dbReference>
<dbReference type="AlphaFoldDB" id="A0A6J5IZ84"/>
<dbReference type="Pfam" id="PF07715">
    <property type="entry name" value="Plug"/>
    <property type="match status" value="1"/>
</dbReference>
<dbReference type="Gene3D" id="2.40.170.20">
    <property type="entry name" value="TonB-dependent receptor, beta-barrel domain"/>
    <property type="match status" value="1"/>
</dbReference>
<dbReference type="RefSeq" id="WP_175221566.1">
    <property type="nucleotide sequence ID" value="NZ_CABWIL020000008.1"/>
</dbReference>
<keyword evidence="12 19" id="KW-0675">Receptor</keyword>
<keyword evidence="6 14" id="KW-0812">Transmembrane</keyword>
<evidence type="ECO:0000256" key="11">
    <source>
        <dbReference type="ARBA" id="ARBA00023136"/>
    </source>
</evidence>
<evidence type="ECO:0000256" key="1">
    <source>
        <dbReference type="ARBA" id="ARBA00004571"/>
    </source>
</evidence>
<dbReference type="GO" id="GO:0015344">
    <property type="term" value="F:siderophore uptake transmembrane transporter activity"/>
    <property type="evidence" value="ECO:0007669"/>
    <property type="project" value="TreeGrafter"/>
</dbReference>
<organism evidence="19 20">
    <name type="scientific">Burkholderia aenigmatica</name>
    <dbReference type="NCBI Taxonomy" id="2015348"/>
    <lineage>
        <taxon>Bacteria</taxon>
        <taxon>Pseudomonadati</taxon>
        <taxon>Pseudomonadota</taxon>
        <taxon>Betaproteobacteria</taxon>
        <taxon>Burkholderiales</taxon>
        <taxon>Burkholderiaceae</taxon>
        <taxon>Burkholderia</taxon>
        <taxon>Burkholderia cepacia complex</taxon>
    </lineage>
</organism>
<dbReference type="InterPro" id="IPR000531">
    <property type="entry name" value="Beta-barrel_TonB"/>
</dbReference>
<keyword evidence="13 14" id="KW-0998">Cell outer membrane</keyword>
<keyword evidence="8" id="KW-0408">Iron</keyword>
<evidence type="ECO:0000259" key="17">
    <source>
        <dbReference type="Pfam" id="PF00593"/>
    </source>
</evidence>
<dbReference type="Proteomes" id="UP000494301">
    <property type="component" value="Unassembled WGS sequence"/>
</dbReference>
<comment type="subcellular location">
    <subcellularLocation>
        <location evidence="1 14">Cell outer membrane</location>
        <topology evidence="1 14">Multi-pass membrane protein</topology>
    </subcellularLocation>
</comment>
<proteinExistence type="inferred from homology"/>
<dbReference type="PROSITE" id="PS52016">
    <property type="entry name" value="TONB_DEPENDENT_REC_3"/>
    <property type="match status" value="1"/>
</dbReference>